<evidence type="ECO:0000313" key="12">
    <source>
        <dbReference type="Proteomes" id="UP000887563"/>
    </source>
</evidence>
<protein>
    <submittedName>
        <fullName evidence="13">Uncharacterized protein</fullName>
    </submittedName>
</protein>
<dbReference type="Pfam" id="PF23194">
    <property type="entry name" value="NOMO_5th"/>
    <property type="match status" value="1"/>
</dbReference>
<feature type="chain" id="PRO_5037714311" evidence="7">
    <location>
        <begin position="22"/>
        <end position="1062"/>
    </location>
</feature>
<dbReference type="GO" id="GO:0030246">
    <property type="term" value="F:carbohydrate binding"/>
    <property type="evidence" value="ECO:0007669"/>
    <property type="project" value="InterPro"/>
</dbReference>
<dbReference type="InterPro" id="IPR051417">
    <property type="entry name" value="SDr/BOS_complex"/>
</dbReference>
<comment type="subcellular location">
    <subcellularLocation>
        <location evidence="1">Endoplasmic reticulum membrane</location>
        <topology evidence="1">Single-pass type I membrane protein</topology>
    </subcellularLocation>
</comment>
<sequence length="1062" mass="120506">MFYLLKLYLFFLLFFVHHCSADVIGCEGFVKSNFEINLSDIKVKLFTSQGNLKYEAECNPQNGYFLIPIYNKGKYLVKIIAPDGYIFEPKLYDIEIGNNGGCSEELNFNLAGLKISGKILNGEDSSLVLGLFKQEDGELVEKTIIDKDGNYNFVTWPGKYVISPFSGSTKCLSQGSIKIEVGTTPLLIKPDLRIEGYSLQVNVVDEKGDPFLSTNVVLQSDKQIKFENLPLSAEQPITTNEGQRWFYKFNTNPSGSTLINCLPSGKYVLNAEQKVLNFGEANFDEKFVEMNSKTTKVTISVKSFNLNGIVFTAKQAPLQNVTIKLDGEFNTISDAKGKFILANVSPGMHVLAVEKEHFEFNELNFDVSSKTKKLITFFPNKISVCGQILSADELEKISFKVYSLDENIFIDSVVTNFEGKFCKMLTPGKYTIKPISKLLLSPSKVEIDLKEEPILDLKFTQHKSKISGTINCLKKCGKISIKLFDEQVEIVDEFVDTKGEYYFNDVLPSKYTVKIFDEQNFLWVESEKNIIVEGDDIKGLDFIQKGYFLEIKSSKSALLKYWSDTKEKSKIEEFQLKEGENKIYFKEENKYYFSIESCHEFKVEGIDEQQNYFNIPSNIPLILTAISSSVSAFVQTDVEDNTLEMNLRDKTTNEEQNVQKIYSTNKGKMFLFSLNNSKIGNKYQFIPKSNKLLFMPKLVDFEFNGECEGVIASFNSQIGKFIKGKVEPLVENAFVKAIHKTDESDVLTTNTDNKGLFSIGPVWKEEDFSIEIIKEGFIFVKMTDYPNSFNSIKLTQLRIQFLEEKTNKPLSDILVSISGGSNFRSNNITNETGLLKFIGLMPGSYFIRPILQEYKFNSSSFSVQINEGEEKELILEAKRIAYSAFGKVSTIGSRPFKFPIRVEAISVECENHQEEDLMDQRSGDFRIKGLKPQCNYQIALKNSEGGDSISAFPSFFNFIVGTENKNDINFSILPSDRPSPIVIGEIEIEQTKNSNGFRVVLLEDNNAINEQLIKSHSSLFVFNLPNYKREYSIIVDLIDSKQSKMESVSVNFFSNSQFNYVR</sequence>
<evidence type="ECO:0000259" key="9">
    <source>
        <dbReference type="Pfam" id="PF22902"/>
    </source>
</evidence>
<evidence type="ECO:0000256" key="1">
    <source>
        <dbReference type="ARBA" id="ARBA00004115"/>
    </source>
</evidence>
<keyword evidence="12" id="KW-1185">Reference proteome</keyword>
<dbReference type="SUPFAM" id="SSF49478">
    <property type="entry name" value="Cna protein B-type domain"/>
    <property type="match status" value="1"/>
</dbReference>
<evidence type="ECO:0000259" key="8">
    <source>
        <dbReference type="Pfam" id="PF22898"/>
    </source>
</evidence>
<dbReference type="InterPro" id="IPR056319">
    <property type="entry name" value="NOMO_7th"/>
</dbReference>
<feature type="signal peptide" evidence="7">
    <location>
        <begin position="1"/>
        <end position="21"/>
    </location>
</feature>
<feature type="domain" description="NOMO fifth transthyretin-like" evidence="11">
    <location>
        <begin position="383"/>
        <end position="459"/>
    </location>
</feature>
<evidence type="ECO:0000256" key="5">
    <source>
        <dbReference type="ARBA" id="ARBA00022989"/>
    </source>
</evidence>
<evidence type="ECO:0000256" key="6">
    <source>
        <dbReference type="ARBA" id="ARBA00023136"/>
    </source>
</evidence>
<dbReference type="InterPro" id="IPR056190">
    <property type="entry name" value="NOMO_5th"/>
</dbReference>
<evidence type="ECO:0000256" key="7">
    <source>
        <dbReference type="SAM" id="SignalP"/>
    </source>
</evidence>
<evidence type="ECO:0000256" key="4">
    <source>
        <dbReference type="ARBA" id="ARBA00022824"/>
    </source>
</evidence>
<dbReference type="Pfam" id="PF22902">
    <property type="entry name" value="NOMO1-like_9th"/>
    <property type="match status" value="1"/>
</dbReference>
<evidence type="ECO:0000259" key="11">
    <source>
        <dbReference type="Pfam" id="PF23194"/>
    </source>
</evidence>
<dbReference type="Gene3D" id="2.60.40.1120">
    <property type="entry name" value="Carboxypeptidase-like, regulatory domain"/>
    <property type="match status" value="1"/>
</dbReference>
<feature type="domain" description="NOMO seventh transthyretin-like" evidence="10">
    <location>
        <begin position="549"/>
        <end position="608"/>
    </location>
</feature>
<keyword evidence="5" id="KW-1133">Transmembrane helix</keyword>
<keyword evidence="3 7" id="KW-0732">Signal</keyword>
<dbReference type="WBParaSite" id="Minc3s01760g26107">
    <property type="protein sequence ID" value="Minc3s01760g26107"/>
    <property type="gene ID" value="Minc3s01760g26107"/>
</dbReference>
<dbReference type="InterPro" id="IPR013784">
    <property type="entry name" value="Carb-bd-like_fold"/>
</dbReference>
<evidence type="ECO:0000256" key="3">
    <source>
        <dbReference type="ARBA" id="ARBA00022729"/>
    </source>
</evidence>
<dbReference type="SUPFAM" id="SSF49452">
    <property type="entry name" value="Starch-binding domain-like"/>
    <property type="match status" value="1"/>
</dbReference>
<name>A0A914MHJ9_MELIC</name>
<proteinExistence type="predicted"/>
<dbReference type="GO" id="GO:0005789">
    <property type="term" value="C:endoplasmic reticulum membrane"/>
    <property type="evidence" value="ECO:0007669"/>
    <property type="project" value="UniProtKB-SubCell"/>
</dbReference>
<dbReference type="PANTHER" id="PTHR23303:SF14">
    <property type="entry name" value="BOS COMPLEX SUBUNIT NOMO1-RELATED"/>
    <property type="match status" value="1"/>
</dbReference>
<evidence type="ECO:0000256" key="2">
    <source>
        <dbReference type="ARBA" id="ARBA00022692"/>
    </source>
</evidence>
<dbReference type="AlphaFoldDB" id="A0A914MHJ9"/>
<evidence type="ECO:0000259" key="10">
    <source>
        <dbReference type="Pfam" id="PF23141"/>
    </source>
</evidence>
<reference evidence="13" key="1">
    <citation type="submission" date="2022-11" db="UniProtKB">
        <authorList>
            <consortium name="WormBaseParasite"/>
        </authorList>
    </citation>
    <scope>IDENTIFICATION</scope>
</reference>
<accession>A0A914MHJ9</accession>
<dbReference type="Pfam" id="PF22898">
    <property type="entry name" value="NOMO1-like_1st"/>
    <property type="match status" value="1"/>
</dbReference>
<keyword evidence="2" id="KW-0812">Transmembrane</keyword>
<feature type="domain" description="NOMO-like N-terminal beta-sandwich" evidence="8">
    <location>
        <begin position="28"/>
        <end position="109"/>
    </location>
</feature>
<organism evidence="12 13">
    <name type="scientific">Meloidogyne incognita</name>
    <name type="common">Southern root-knot nematode worm</name>
    <name type="synonym">Oxyuris incognita</name>
    <dbReference type="NCBI Taxonomy" id="6306"/>
    <lineage>
        <taxon>Eukaryota</taxon>
        <taxon>Metazoa</taxon>
        <taxon>Ecdysozoa</taxon>
        <taxon>Nematoda</taxon>
        <taxon>Chromadorea</taxon>
        <taxon>Rhabditida</taxon>
        <taxon>Tylenchina</taxon>
        <taxon>Tylenchomorpha</taxon>
        <taxon>Tylenchoidea</taxon>
        <taxon>Meloidogynidae</taxon>
        <taxon>Meloidogyninae</taxon>
        <taxon>Meloidogyne</taxon>
        <taxon>Meloidogyne incognita group</taxon>
    </lineage>
</organism>
<dbReference type="InterPro" id="IPR055073">
    <property type="entry name" value="NOMO1-like_9th"/>
</dbReference>
<dbReference type="Proteomes" id="UP000887563">
    <property type="component" value="Unplaced"/>
</dbReference>
<keyword evidence="6" id="KW-0472">Membrane</keyword>
<keyword evidence="4" id="KW-0256">Endoplasmic reticulum</keyword>
<feature type="domain" description="NOMO-like ninth beta-sandwich" evidence="9">
    <location>
        <begin position="719"/>
        <end position="790"/>
    </location>
</feature>
<evidence type="ECO:0000313" key="13">
    <source>
        <dbReference type="WBParaSite" id="Minc3s01760g26107"/>
    </source>
</evidence>
<dbReference type="PANTHER" id="PTHR23303">
    <property type="entry name" value="CARBOXYPEPTIDASE REGULATORY REGION-CONTAINING"/>
    <property type="match status" value="1"/>
</dbReference>
<dbReference type="Pfam" id="PF23141">
    <property type="entry name" value="Ig_NOMO"/>
    <property type="match status" value="1"/>
</dbReference>
<dbReference type="InterPro" id="IPR055075">
    <property type="entry name" value="NOMO-like_N"/>
</dbReference>